<dbReference type="AlphaFoldDB" id="A0A699WVR3"/>
<name>A0A699WVR3_TANCI</name>
<comment type="caution">
    <text evidence="1">The sequence shown here is derived from an EMBL/GenBank/DDBJ whole genome shotgun (WGS) entry which is preliminary data.</text>
</comment>
<reference evidence="1" key="1">
    <citation type="journal article" date="2019" name="Sci. Rep.">
        <title>Draft genome of Tanacetum cinerariifolium, the natural source of mosquito coil.</title>
        <authorList>
            <person name="Yamashiro T."/>
            <person name="Shiraishi A."/>
            <person name="Satake H."/>
            <person name="Nakayama K."/>
        </authorList>
    </citation>
    <scope>NUCLEOTIDE SEQUENCE</scope>
</reference>
<evidence type="ECO:0000313" key="1">
    <source>
        <dbReference type="EMBL" id="GFD51695.1"/>
    </source>
</evidence>
<gene>
    <name evidence="1" type="ORF">Tci_923664</name>
</gene>
<feature type="non-terminal residue" evidence="1">
    <location>
        <position position="57"/>
    </location>
</feature>
<accession>A0A699WVR3</accession>
<protein>
    <submittedName>
        <fullName evidence="1">Reverse transcriptase domain-containing protein</fullName>
    </submittedName>
</protein>
<sequence length="57" mass="6417">MVADALSRKERSKPLRVGALVMTIALNLPKQILNAQSEARKEENFINEDLHGMINKL</sequence>
<keyword evidence="1" id="KW-0548">Nucleotidyltransferase</keyword>
<keyword evidence="1" id="KW-0695">RNA-directed DNA polymerase</keyword>
<dbReference type="EMBL" id="BKCJ011773193">
    <property type="protein sequence ID" value="GFD51695.1"/>
    <property type="molecule type" value="Genomic_DNA"/>
</dbReference>
<proteinExistence type="predicted"/>
<keyword evidence="1" id="KW-0808">Transferase</keyword>
<organism evidence="1">
    <name type="scientific">Tanacetum cinerariifolium</name>
    <name type="common">Dalmatian daisy</name>
    <name type="synonym">Chrysanthemum cinerariifolium</name>
    <dbReference type="NCBI Taxonomy" id="118510"/>
    <lineage>
        <taxon>Eukaryota</taxon>
        <taxon>Viridiplantae</taxon>
        <taxon>Streptophyta</taxon>
        <taxon>Embryophyta</taxon>
        <taxon>Tracheophyta</taxon>
        <taxon>Spermatophyta</taxon>
        <taxon>Magnoliopsida</taxon>
        <taxon>eudicotyledons</taxon>
        <taxon>Gunneridae</taxon>
        <taxon>Pentapetalae</taxon>
        <taxon>asterids</taxon>
        <taxon>campanulids</taxon>
        <taxon>Asterales</taxon>
        <taxon>Asteraceae</taxon>
        <taxon>Asteroideae</taxon>
        <taxon>Anthemideae</taxon>
        <taxon>Anthemidinae</taxon>
        <taxon>Tanacetum</taxon>
    </lineage>
</organism>
<dbReference type="GO" id="GO:0003964">
    <property type="term" value="F:RNA-directed DNA polymerase activity"/>
    <property type="evidence" value="ECO:0007669"/>
    <property type="project" value="UniProtKB-KW"/>
</dbReference>